<accession>A0A0R2P8R3</accession>
<evidence type="ECO:0000256" key="3">
    <source>
        <dbReference type="ARBA" id="ARBA00022679"/>
    </source>
</evidence>
<dbReference type="InterPro" id="IPR029063">
    <property type="entry name" value="SAM-dependent_MTases_sf"/>
</dbReference>
<dbReference type="InterPro" id="IPR040758">
    <property type="entry name" value="PrmC_N"/>
</dbReference>
<keyword evidence="4" id="KW-0949">S-adenosyl-L-methionine</keyword>
<dbReference type="Gene3D" id="3.40.50.150">
    <property type="entry name" value="Vaccinia Virus protein VP39"/>
    <property type="match status" value="1"/>
</dbReference>
<dbReference type="EMBL" id="LIAX01000054">
    <property type="protein sequence ID" value="KRO33227.1"/>
    <property type="molecule type" value="Genomic_DNA"/>
</dbReference>
<evidence type="ECO:0000256" key="5">
    <source>
        <dbReference type="ARBA" id="ARBA00048391"/>
    </source>
</evidence>
<sequence>MSIKQVLKDNKAKLASAGISEVDAELILAFVLGVERMELHVRDFELNLEQIEILDELIAKRISGKPTQYLIGHAPFRYLTFQVGSGVLIPRPESEALVDAALLEIEKIISARSQSSRAPVSIVDLGSGSGALAISIAYEAEKKNWPVTVIAVEKSDQAIEWLKRNIAACDVSVRLISGDVLEVLEGVKCDIVIANPPYVPEGDNLPELVIANEPKEALFGGGDDGLEIPRRFIQAASSLLKPGGLLIMEHHESQPLLLEAELSRGYSEINQNRDLNNRPRWISARREAE</sequence>
<organism evidence="8 9">
    <name type="scientific">Actinobacteria bacterium BACL2 MAG-121220-bin52</name>
    <dbReference type="NCBI Taxonomy" id="1655573"/>
    <lineage>
        <taxon>Bacteria</taxon>
        <taxon>Bacillati</taxon>
        <taxon>Actinomycetota</taxon>
        <taxon>Actinomycetes</taxon>
        <taxon>Actinomycetes incertae sedis</taxon>
        <taxon>ac1 cluster</taxon>
    </lineage>
</organism>
<dbReference type="PANTHER" id="PTHR18895">
    <property type="entry name" value="HEMK METHYLTRANSFERASE"/>
    <property type="match status" value="1"/>
</dbReference>
<dbReference type="PROSITE" id="PS00092">
    <property type="entry name" value="N6_MTASE"/>
    <property type="match status" value="1"/>
</dbReference>
<dbReference type="NCBIfam" id="TIGR00536">
    <property type="entry name" value="hemK_fam"/>
    <property type="match status" value="1"/>
</dbReference>
<dbReference type="GO" id="GO:0102559">
    <property type="term" value="F:peptide chain release factor N(5)-glutamine methyltransferase activity"/>
    <property type="evidence" value="ECO:0007669"/>
    <property type="project" value="UniProtKB-EC"/>
</dbReference>
<evidence type="ECO:0000313" key="9">
    <source>
        <dbReference type="Proteomes" id="UP000054017"/>
    </source>
</evidence>
<dbReference type="Pfam" id="PF17827">
    <property type="entry name" value="PrmC_N"/>
    <property type="match status" value="1"/>
</dbReference>
<dbReference type="NCBIfam" id="TIGR03534">
    <property type="entry name" value="RF_mod_PrmC"/>
    <property type="match status" value="1"/>
</dbReference>
<dbReference type="EC" id="2.1.1.297" evidence="1"/>
<reference evidence="8 9" key="1">
    <citation type="submission" date="2015-10" db="EMBL/GenBank/DDBJ databases">
        <title>Metagenome-Assembled Genomes uncover a global brackish microbiome.</title>
        <authorList>
            <person name="Hugerth L.W."/>
            <person name="Larsson J."/>
            <person name="Alneberg J."/>
            <person name="Lindh M.V."/>
            <person name="Legrand C."/>
            <person name="Pinhassi J."/>
            <person name="Andersson A.F."/>
        </authorList>
    </citation>
    <scope>NUCLEOTIDE SEQUENCE [LARGE SCALE GENOMIC DNA]</scope>
    <source>
        <strain evidence="8">BACL2 MAG-121220-bin52</strain>
    </source>
</reference>
<dbReference type="Pfam" id="PF05175">
    <property type="entry name" value="MTS"/>
    <property type="match status" value="1"/>
</dbReference>
<protein>
    <recommendedName>
        <fullName evidence="1">peptide chain release factor N(5)-glutamine methyltransferase</fullName>
        <ecNumber evidence="1">2.1.1.297</ecNumber>
    </recommendedName>
</protein>
<dbReference type="InterPro" id="IPR050320">
    <property type="entry name" value="N5-glutamine_MTase"/>
</dbReference>
<feature type="domain" description="Release factor glutamine methyltransferase N-terminal" evidence="7">
    <location>
        <begin position="5"/>
        <end position="72"/>
    </location>
</feature>
<comment type="caution">
    <text evidence="8">The sequence shown here is derived from an EMBL/GenBank/DDBJ whole genome shotgun (WGS) entry which is preliminary data.</text>
</comment>
<gene>
    <name evidence="8" type="ORF">ABR65_00505</name>
</gene>
<dbReference type="InterPro" id="IPR002052">
    <property type="entry name" value="DNA_methylase_N6_adenine_CS"/>
</dbReference>
<evidence type="ECO:0000256" key="2">
    <source>
        <dbReference type="ARBA" id="ARBA00022603"/>
    </source>
</evidence>
<evidence type="ECO:0000259" key="7">
    <source>
        <dbReference type="Pfam" id="PF17827"/>
    </source>
</evidence>
<proteinExistence type="predicted"/>
<dbReference type="InterPro" id="IPR007848">
    <property type="entry name" value="Small_mtfrase_dom"/>
</dbReference>
<dbReference type="PANTHER" id="PTHR18895:SF74">
    <property type="entry name" value="MTRF1L RELEASE FACTOR GLUTAMINE METHYLTRANSFERASE"/>
    <property type="match status" value="1"/>
</dbReference>
<dbReference type="GO" id="GO:0032259">
    <property type="term" value="P:methylation"/>
    <property type="evidence" value="ECO:0007669"/>
    <property type="project" value="UniProtKB-KW"/>
</dbReference>
<dbReference type="GO" id="GO:0003676">
    <property type="term" value="F:nucleic acid binding"/>
    <property type="evidence" value="ECO:0007669"/>
    <property type="project" value="InterPro"/>
</dbReference>
<dbReference type="InterPro" id="IPR019874">
    <property type="entry name" value="RF_methyltr_PrmC"/>
</dbReference>
<keyword evidence="3" id="KW-0808">Transferase</keyword>
<name>A0A0R2P8R3_9ACTN</name>
<dbReference type="Proteomes" id="UP000054017">
    <property type="component" value="Unassembled WGS sequence"/>
</dbReference>
<dbReference type="InterPro" id="IPR004556">
    <property type="entry name" value="HemK-like"/>
</dbReference>
<evidence type="ECO:0000256" key="4">
    <source>
        <dbReference type="ARBA" id="ARBA00022691"/>
    </source>
</evidence>
<evidence type="ECO:0000256" key="1">
    <source>
        <dbReference type="ARBA" id="ARBA00012771"/>
    </source>
</evidence>
<feature type="domain" description="Methyltransferase small" evidence="6">
    <location>
        <begin position="121"/>
        <end position="203"/>
    </location>
</feature>
<dbReference type="CDD" id="cd02440">
    <property type="entry name" value="AdoMet_MTases"/>
    <property type="match status" value="1"/>
</dbReference>
<evidence type="ECO:0000259" key="6">
    <source>
        <dbReference type="Pfam" id="PF05175"/>
    </source>
</evidence>
<dbReference type="AlphaFoldDB" id="A0A0R2P8R3"/>
<keyword evidence="2" id="KW-0489">Methyltransferase</keyword>
<evidence type="ECO:0000313" key="8">
    <source>
        <dbReference type="EMBL" id="KRO33227.1"/>
    </source>
</evidence>
<dbReference type="SUPFAM" id="SSF53335">
    <property type="entry name" value="S-adenosyl-L-methionine-dependent methyltransferases"/>
    <property type="match status" value="1"/>
</dbReference>
<comment type="catalytic activity">
    <reaction evidence="5">
        <text>L-glutaminyl-[peptide chain release factor] + S-adenosyl-L-methionine = N(5)-methyl-L-glutaminyl-[peptide chain release factor] + S-adenosyl-L-homocysteine + H(+)</text>
        <dbReference type="Rhea" id="RHEA:42896"/>
        <dbReference type="Rhea" id="RHEA-COMP:10271"/>
        <dbReference type="Rhea" id="RHEA-COMP:10272"/>
        <dbReference type="ChEBI" id="CHEBI:15378"/>
        <dbReference type="ChEBI" id="CHEBI:30011"/>
        <dbReference type="ChEBI" id="CHEBI:57856"/>
        <dbReference type="ChEBI" id="CHEBI:59789"/>
        <dbReference type="ChEBI" id="CHEBI:61891"/>
        <dbReference type="EC" id="2.1.1.297"/>
    </reaction>
</comment>
<dbReference type="Gene3D" id="1.10.8.10">
    <property type="entry name" value="DNA helicase RuvA subunit, C-terminal domain"/>
    <property type="match status" value="1"/>
</dbReference>